<dbReference type="PANTHER" id="PTHR30469:SF38">
    <property type="entry name" value="HLYD FAMILY SECRETION PROTEIN"/>
    <property type="match status" value="1"/>
</dbReference>
<comment type="similarity">
    <text evidence="1">Belongs to the membrane fusion protein (MFP) (TC 8.A.1) family.</text>
</comment>
<dbReference type="Gene3D" id="2.40.50.100">
    <property type="match status" value="1"/>
</dbReference>
<dbReference type="InterPro" id="IPR058792">
    <property type="entry name" value="Beta-barrel_RND_2"/>
</dbReference>
<keyword evidence="2" id="KW-0175">Coiled coil</keyword>
<feature type="transmembrane region" description="Helical" evidence="4">
    <location>
        <begin position="91"/>
        <end position="112"/>
    </location>
</feature>
<organism evidence="6 7">
    <name type="scientific">Paraburkholderia fynbosensis</name>
    <dbReference type="NCBI Taxonomy" id="1200993"/>
    <lineage>
        <taxon>Bacteria</taxon>
        <taxon>Pseudomonadati</taxon>
        <taxon>Pseudomonadota</taxon>
        <taxon>Betaproteobacteria</taxon>
        <taxon>Burkholderiales</taxon>
        <taxon>Burkholderiaceae</taxon>
        <taxon>Paraburkholderia</taxon>
    </lineage>
</organism>
<dbReference type="Pfam" id="PF25954">
    <property type="entry name" value="Beta-barrel_RND_2"/>
    <property type="match status" value="1"/>
</dbReference>
<evidence type="ECO:0000313" key="6">
    <source>
        <dbReference type="EMBL" id="CAB3796039.1"/>
    </source>
</evidence>
<evidence type="ECO:0000313" key="7">
    <source>
        <dbReference type="Proteomes" id="UP000494252"/>
    </source>
</evidence>
<name>A0A6J5G9Z7_9BURK</name>
<dbReference type="Gene3D" id="2.40.30.170">
    <property type="match status" value="1"/>
</dbReference>
<dbReference type="NCBIfam" id="TIGR01730">
    <property type="entry name" value="RND_mfp"/>
    <property type="match status" value="1"/>
</dbReference>
<sequence length="467" mass="49752">MQHWALTGNPPSAQAQASRPHDASGGQARRYTVVPSTGQVAGVARRRDAVSVRCPQSANASRRRHKKLADHDLKRLKIDRPAVAAARRHNWFAYGVVALLLVGAAVAGLKLAGPQAVETTTVVSAYPSQTYTLLNATGYVVPQRKAAVASKGQGRLEWLGVLEGTRVKKDEVIARLESADVEAALAQAKAQIKVAQANLALQVAELKNAQINLRRSAILAPQGAMPATQYDSDLARYDKARASIDNSRAAIASAQANAQAAQVAVDQTVIRAPFDGVVIEKHANVGDNITPFSQASDSKGAVVTIADMETLEVEADVAESNIAKITVDEPCEIQLDALPELRLAGRVSRIVPTVDRSKATVLVKVRFVDRDERVLPDMSAKIAFLTKPVPPRDRKPVVAVQPAAIVERDGRKVAFVIKDDTVREVPVTTGAALGDLVAVSGVHPGDVLVRAPNEHIKDGAKVTVAKK</sequence>
<dbReference type="Gene3D" id="1.10.287.470">
    <property type="entry name" value="Helix hairpin bin"/>
    <property type="match status" value="1"/>
</dbReference>
<evidence type="ECO:0000259" key="5">
    <source>
        <dbReference type="Pfam" id="PF25954"/>
    </source>
</evidence>
<keyword evidence="4" id="KW-0472">Membrane</keyword>
<dbReference type="Gene3D" id="2.40.420.20">
    <property type="match status" value="1"/>
</dbReference>
<evidence type="ECO:0000256" key="1">
    <source>
        <dbReference type="ARBA" id="ARBA00009477"/>
    </source>
</evidence>
<evidence type="ECO:0000256" key="3">
    <source>
        <dbReference type="SAM" id="MobiDB-lite"/>
    </source>
</evidence>
<accession>A0A6J5G9Z7</accession>
<dbReference type="AlphaFoldDB" id="A0A6J5G9Z7"/>
<dbReference type="Proteomes" id="UP000494252">
    <property type="component" value="Unassembled WGS sequence"/>
</dbReference>
<feature type="coiled-coil region" evidence="2">
    <location>
        <begin position="178"/>
        <end position="212"/>
    </location>
</feature>
<protein>
    <submittedName>
        <fullName evidence="6">Multidrug resistance protein MdtA</fullName>
    </submittedName>
</protein>
<feature type="domain" description="CusB-like beta-barrel" evidence="5">
    <location>
        <begin position="313"/>
        <end position="384"/>
    </location>
</feature>
<keyword evidence="7" id="KW-1185">Reference proteome</keyword>
<keyword evidence="4" id="KW-0812">Transmembrane</keyword>
<dbReference type="GO" id="GO:0015562">
    <property type="term" value="F:efflux transmembrane transporter activity"/>
    <property type="evidence" value="ECO:0007669"/>
    <property type="project" value="TreeGrafter"/>
</dbReference>
<dbReference type="PANTHER" id="PTHR30469">
    <property type="entry name" value="MULTIDRUG RESISTANCE PROTEIN MDTA"/>
    <property type="match status" value="1"/>
</dbReference>
<reference evidence="6 7" key="1">
    <citation type="submission" date="2020-04" db="EMBL/GenBank/DDBJ databases">
        <authorList>
            <person name="De Canck E."/>
        </authorList>
    </citation>
    <scope>NUCLEOTIDE SEQUENCE [LARGE SCALE GENOMIC DNA]</scope>
    <source>
        <strain evidence="6 7">LMG 27177</strain>
    </source>
</reference>
<proteinExistence type="inferred from homology"/>
<dbReference type="InterPro" id="IPR006143">
    <property type="entry name" value="RND_pump_MFP"/>
</dbReference>
<evidence type="ECO:0000256" key="2">
    <source>
        <dbReference type="SAM" id="Coils"/>
    </source>
</evidence>
<gene>
    <name evidence="6" type="primary">mdtA_6</name>
    <name evidence="6" type="ORF">LMG27177_04019</name>
</gene>
<evidence type="ECO:0000256" key="4">
    <source>
        <dbReference type="SAM" id="Phobius"/>
    </source>
</evidence>
<keyword evidence="4" id="KW-1133">Transmembrane helix</keyword>
<dbReference type="EMBL" id="CADIKI010000011">
    <property type="protein sequence ID" value="CAB3796039.1"/>
    <property type="molecule type" value="Genomic_DNA"/>
</dbReference>
<dbReference type="GO" id="GO:1990281">
    <property type="term" value="C:efflux pump complex"/>
    <property type="evidence" value="ECO:0007669"/>
    <property type="project" value="TreeGrafter"/>
</dbReference>
<feature type="region of interest" description="Disordered" evidence="3">
    <location>
        <begin position="1"/>
        <end position="28"/>
    </location>
</feature>
<dbReference type="SUPFAM" id="SSF111369">
    <property type="entry name" value="HlyD-like secretion proteins"/>
    <property type="match status" value="1"/>
</dbReference>